<organism evidence="1 2">
    <name type="scientific">Thiorhodovibrio winogradskyi</name>
    <dbReference type="NCBI Taxonomy" id="77007"/>
    <lineage>
        <taxon>Bacteria</taxon>
        <taxon>Pseudomonadati</taxon>
        <taxon>Pseudomonadota</taxon>
        <taxon>Gammaproteobacteria</taxon>
        <taxon>Chromatiales</taxon>
        <taxon>Chromatiaceae</taxon>
        <taxon>Thiorhodovibrio</taxon>
    </lineage>
</organism>
<dbReference type="Proteomes" id="UP001432180">
    <property type="component" value="Chromosome"/>
</dbReference>
<sequence>MKIFLDNTLADHRRGRFFATHLDAIPVGEQPPQAGVVMMTGSRYQGLDAESKAGWRTWFSRSGRTLLLVPPFEPRRLCDTLDWELVYRNEAPAPSGISVPDRLREEVSFEITGQAGEADKAEGHRWPDGSVNTRYAKQHSGTGVFAVTCLPLWSISLLDKAADLDGWLRALHEHAGKTAADDNAGVVDSKQAALSRMDYGLLVALYAWQTSDPDVLIRANETSPVPLFWFDEDTLVKGVSTLREMGFLGDSGLTERGVVALQRSPFWGYAIGLREEVA</sequence>
<keyword evidence="2" id="KW-1185">Reference proteome</keyword>
<evidence type="ECO:0000313" key="2">
    <source>
        <dbReference type="Proteomes" id="UP001432180"/>
    </source>
</evidence>
<dbReference type="RefSeq" id="WP_328987086.1">
    <property type="nucleotide sequence ID" value="NZ_CP121472.1"/>
</dbReference>
<gene>
    <name evidence="1" type="ORF">Thiowin_01496</name>
</gene>
<dbReference type="EMBL" id="CP121472">
    <property type="protein sequence ID" value="WPL16536.1"/>
    <property type="molecule type" value="Genomic_DNA"/>
</dbReference>
<proteinExistence type="predicted"/>
<name>A0ABZ0S686_9GAMM</name>
<reference evidence="1 2" key="1">
    <citation type="journal article" date="2023" name="Microorganisms">
        <title>Thiorhodovibrio frisius and Trv. litoralis spp. nov., Two Novel Members from a Clade of Fastidious Purple Sulfur Bacteria That Exhibit Unique Red-Shifted Light-Harvesting Capabilities.</title>
        <authorList>
            <person name="Methner A."/>
            <person name="Kuzyk S.B."/>
            <person name="Petersen J."/>
            <person name="Bauer S."/>
            <person name="Brinkmann H."/>
            <person name="Sichau K."/>
            <person name="Wanner G."/>
            <person name="Wolf J."/>
            <person name="Neumann-Schaal M."/>
            <person name="Henke P."/>
            <person name="Tank M."/>
            <person name="Sproer C."/>
            <person name="Bunk B."/>
            <person name="Overmann J."/>
        </authorList>
    </citation>
    <scope>NUCLEOTIDE SEQUENCE [LARGE SCALE GENOMIC DNA]</scope>
    <source>
        <strain evidence="1 2">DSM 6702</strain>
    </source>
</reference>
<protein>
    <submittedName>
        <fullName evidence="1">Uncharacterized protein</fullName>
    </submittedName>
</protein>
<evidence type="ECO:0000313" key="1">
    <source>
        <dbReference type="EMBL" id="WPL16536.1"/>
    </source>
</evidence>
<accession>A0ABZ0S686</accession>